<feature type="domain" description="DUF4342" evidence="3">
    <location>
        <begin position="95"/>
        <end position="151"/>
    </location>
</feature>
<evidence type="ECO:0000256" key="2">
    <source>
        <dbReference type="SAM" id="Phobius"/>
    </source>
</evidence>
<feature type="transmembrane region" description="Helical" evidence="2">
    <location>
        <begin position="125"/>
        <end position="152"/>
    </location>
</feature>
<accession>A0AA45WVJ2</accession>
<dbReference type="EMBL" id="FXUF01000005">
    <property type="protein sequence ID" value="SMP54192.1"/>
    <property type="molecule type" value="Genomic_DNA"/>
</dbReference>
<dbReference type="Proteomes" id="UP001158066">
    <property type="component" value="Unassembled WGS sequence"/>
</dbReference>
<keyword evidence="2" id="KW-0472">Membrane</keyword>
<keyword evidence="5" id="KW-1185">Reference proteome</keyword>
<dbReference type="AlphaFoldDB" id="A0AA45WVJ2"/>
<keyword evidence="2" id="KW-0812">Transmembrane</keyword>
<evidence type="ECO:0000256" key="1">
    <source>
        <dbReference type="SAM" id="MobiDB-lite"/>
    </source>
</evidence>
<feature type="compositionally biased region" description="Polar residues" evidence="1">
    <location>
        <begin position="189"/>
        <end position="198"/>
    </location>
</feature>
<dbReference type="Pfam" id="PF14242">
    <property type="entry name" value="DUF4342"/>
    <property type="match status" value="1"/>
</dbReference>
<proteinExistence type="predicted"/>
<gene>
    <name evidence="4" type="ORF">SAMN06296020_10592</name>
</gene>
<protein>
    <recommendedName>
        <fullName evidence="3">DUF4342 domain-containing protein</fullName>
    </recommendedName>
</protein>
<keyword evidence="2" id="KW-1133">Transmembrane helix</keyword>
<dbReference type="RefSeq" id="WP_283409019.1">
    <property type="nucleotide sequence ID" value="NZ_FXUF01000005.1"/>
</dbReference>
<dbReference type="CDD" id="cd14360">
    <property type="entry name" value="UBA_NAC_like_bac"/>
    <property type="match status" value="1"/>
</dbReference>
<organism evidence="4 5">
    <name type="scientific">Anoxynatronum buryatiense</name>
    <dbReference type="NCBI Taxonomy" id="489973"/>
    <lineage>
        <taxon>Bacteria</taxon>
        <taxon>Bacillati</taxon>
        <taxon>Bacillota</taxon>
        <taxon>Clostridia</taxon>
        <taxon>Eubacteriales</taxon>
        <taxon>Clostridiaceae</taxon>
        <taxon>Anoxynatronum</taxon>
    </lineage>
</organism>
<feature type="region of interest" description="Disordered" evidence="1">
    <location>
        <begin position="183"/>
        <end position="220"/>
    </location>
</feature>
<feature type="region of interest" description="Disordered" evidence="1">
    <location>
        <begin position="50"/>
        <end position="80"/>
    </location>
</feature>
<evidence type="ECO:0000313" key="4">
    <source>
        <dbReference type="EMBL" id="SMP54192.1"/>
    </source>
</evidence>
<evidence type="ECO:0000259" key="3">
    <source>
        <dbReference type="Pfam" id="PF14242"/>
    </source>
</evidence>
<dbReference type="SUPFAM" id="SSF46934">
    <property type="entry name" value="UBA-like"/>
    <property type="match status" value="1"/>
</dbReference>
<dbReference type="InterPro" id="IPR009060">
    <property type="entry name" value="UBA-like_sf"/>
</dbReference>
<name>A0AA45WVJ2_9CLOT</name>
<reference evidence="4" key="1">
    <citation type="submission" date="2017-05" db="EMBL/GenBank/DDBJ databases">
        <authorList>
            <person name="Varghese N."/>
            <person name="Submissions S."/>
        </authorList>
    </citation>
    <scope>NUCLEOTIDE SEQUENCE</scope>
    <source>
        <strain evidence="4">Su22</strain>
    </source>
</reference>
<sequence length="220" mass="24405">MVTLEQVEKLKERTGVSYEEAKKVLEEANGDLLEAVILLEKRQQIGTPAGGGYYHTGQAGNHHHQQHQQTGAHGEKESFGQEQAKNGGTTFGEMVGNFFRWCGKVIHKGNSNGFRVLKDNEKIMVIPLTAMVLLLVFAFWIIIPLLIIGLFFDYSYRFEGPDLGKPSVNKAMDSVANAAENFKNDVAGNKQQSNQAESHQTDKGENQHGTSGETDRNSHY</sequence>
<dbReference type="Gene3D" id="1.10.8.10">
    <property type="entry name" value="DNA helicase RuvA subunit, C-terminal domain"/>
    <property type="match status" value="1"/>
</dbReference>
<evidence type="ECO:0000313" key="5">
    <source>
        <dbReference type="Proteomes" id="UP001158066"/>
    </source>
</evidence>
<comment type="caution">
    <text evidence="4">The sequence shown here is derived from an EMBL/GenBank/DDBJ whole genome shotgun (WGS) entry which is preliminary data.</text>
</comment>
<dbReference type="InterPro" id="IPR025642">
    <property type="entry name" value="DUF4342"/>
</dbReference>